<organism evidence="1">
    <name type="scientific">marine sediment metagenome</name>
    <dbReference type="NCBI Taxonomy" id="412755"/>
    <lineage>
        <taxon>unclassified sequences</taxon>
        <taxon>metagenomes</taxon>
        <taxon>ecological metagenomes</taxon>
    </lineage>
</organism>
<feature type="non-terminal residue" evidence="1">
    <location>
        <position position="35"/>
    </location>
</feature>
<accession>X1SRQ0</accession>
<protein>
    <submittedName>
        <fullName evidence="1">Uncharacterized protein</fullName>
    </submittedName>
</protein>
<dbReference type="EMBL" id="BARW01016840">
    <property type="protein sequence ID" value="GAI95767.1"/>
    <property type="molecule type" value="Genomic_DNA"/>
</dbReference>
<proteinExistence type="predicted"/>
<comment type="caution">
    <text evidence="1">The sequence shown here is derived from an EMBL/GenBank/DDBJ whole genome shotgun (WGS) entry which is preliminary data.</text>
</comment>
<name>X1SRQ0_9ZZZZ</name>
<sequence length="35" mass="4116">MKDLFYYTLQPSEEDLGVHEDPLILEVMDAKGYVR</sequence>
<dbReference type="AlphaFoldDB" id="X1SRQ0"/>
<gene>
    <name evidence="1" type="ORF">S12H4_29227</name>
</gene>
<reference evidence="1" key="1">
    <citation type="journal article" date="2014" name="Front. Microbiol.">
        <title>High frequency of phylogenetically diverse reductive dehalogenase-homologous genes in deep subseafloor sedimentary metagenomes.</title>
        <authorList>
            <person name="Kawai M."/>
            <person name="Futagami T."/>
            <person name="Toyoda A."/>
            <person name="Takaki Y."/>
            <person name="Nishi S."/>
            <person name="Hori S."/>
            <person name="Arai W."/>
            <person name="Tsubouchi T."/>
            <person name="Morono Y."/>
            <person name="Uchiyama I."/>
            <person name="Ito T."/>
            <person name="Fujiyama A."/>
            <person name="Inagaki F."/>
            <person name="Takami H."/>
        </authorList>
    </citation>
    <scope>NUCLEOTIDE SEQUENCE</scope>
    <source>
        <strain evidence="1">Expedition CK06-06</strain>
    </source>
</reference>
<evidence type="ECO:0000313" key="1">
    <source>
        <dbReference type="EMBL" id="GAI95767.1"/>
    </source>
</evidence>